<feature type="modified residue" description="N6-(pyridoxal phosphate)lysine" evidence="11">
    <location>
        <position position="235"/>
    </location>
</feature>
<dbReference type="HAMAP" id="MF_01023">
    <property type="entry name" value="HisC_aminotrans_2"/>
    <property type="match status" value="1"/>
</dbReference>
<proteinExistence type="inferred from homology"/>
<accession>A0AA35XWH8</accession>
<dbReference type="EC" id="2.6.1.9" evidence="11"/>
<dbReference type="InterPro" id="IPR015421">
    <property type="entry name" value="PyrdxlP-dep_Trfase_major"/>
</dbReference>
<protein>
    <recommendedName>
        <fullName evidence="11">Histidinol-phosphate aminotransferase</fullName>
        <ecNumber evidence="11">2.6.1.9</ecNumber>
    </recommendedName>
    <alternativeName>
        <fullName evidence="11">Imidazole acetol-phosphate transaminase</fullName>
    </alternativeName>
</protein>
<evidence type="ECO:0000256" key="3">
    <source>
        <dbReference type="ARBA" id="ARBA00007970"/>
    </source>
</evidence>
<gene>
    <name evidence="11" type="primary">hisC</name>
    <name evidence="13" type="ORF">LMG32879_000061</name>
</gene>
<comment type="cofactor">
    <cofactor evidence="1 11">
        <name>pyridoxal 5'-phosphate</name>
        <dbReference type="ChEBI" id="CHEBI:597326"/>
    </cofactor>
</comment>
<dbReference type="Gene3D" id="3.40.640.10">
    <property type="entry name" value="Type I PLP-dependent aspartate aminotransferase-like (Major domain)"/>
    <property type="match status" value="1"/>
</dbReference>
<keyword evidence="8 11" id="KW-0663">Pyridoxal phosphate</keyword>
<comment type="caution">
    <text evidence="13">The sequence shown here is derived from an EMBL/GenBank/DDBJ whole genome shotgun (WGS) entry which is preliminary data.</text>
</comment>
<evidence type="ECO:0000313" key="14">
    <source>
        <dbReference type="Proteomes" id="UP001176960"/>
    </source>
</evidence>
<comment type="similarity">
    <text evidence="3 11">Belongs to the class-II pyridoxal-phosphate-dependent aminotransferase family. Histidinol-phosphate aminotransferase subfamily.</text>
</comment>
<dbReference type="GO" id="GO:0004400">
    <property type="term" value="F:histidinol-phosphate transaminase activity"/>
    <property type="evidence" value="ECO:0007669"/>
    <property type="project" value="UniProtKB-UniRule"/>
</dbReference>
<keyword evidence="7 11" id="KW-0808">Transferase</keyword>
<dbReference type="PANTHER" id="PTHR43643">
    <property type="entry name" value="HISTIDINOL-PHOSPHATE AMINOTRANSFERASE 2"/>
    <property type="match status" value="1"/>
</dbReference>
<comment type="subunit">
    <text evidence="4 11">Homodimer.</text>
</comment>
<dbReference type="EMBL" id="CATKSH010000001">
    <property type="protein sequence ID" value="CAI9119248.1"/>
    <property type="molecule type" value="Genomic_DNA"/>
</dbReference>
<evidence type="ECO:0000256" key="11">
    <source>
        <dbReference type="HAMAP-Rule" id="MF_01023"/>
    </source>
</evidence>
<dbReference type="Pfam" id="PF00155">
    <property type="entry name" value="Aminotran_1_2"/>
    <property type="match status" value="1"/>
</dbReference>
<dbReference type="CDD" id="cd00609">
    <property type="entry name" value="AAT_like"/>
    <property type="match status" value="1"/>
</dbReference>
<dbReference type="RefSeq" id="WP_289842429.1">
    <property type="nucleotide sequence ID" value="NZ_CATKSH010000001.1"/>
</dbReference>
<evidence type="ECO:0000256" key="8">
    <source>
        <dbReference type="ARBA" id="ARBA00022898"/>
    </source>
</evidence>
<keyword evidence="6 11" id="KW-0028">Amino-acid biosynthesis</keyword>
<evidence type="ECO:0000256" key="1">
    <source>
        <dbReference type="ARBA" id="ARBA00001933"/>
    </source>
</evidence>
<evidence type="ECO:0000256" key="2">
    <source>
        <dbReference type="ARBA" id="ARBA00005011"/>
    </source>
</evidence>
<dbReference type="InterPro" id="IPR001917">
    <property type="entry name" value="Aminotrans_II_pyridoxalP_BS"/>
</dbReference>
<dbReference type="GO" id="GO:0030170">
    <property type="term" value="F:pyridoxal phosphate binding"/>
    <property type="evidence" value="ECO:0007669"/>
    <property type="project" value="InterPro"/>
</dbReference>
<dbReference type="InterPro" id="IPR050106">
    <property type="entry name" value="HistidinolP_aminotransfase"/>
</dbReference>
<reference evidence="13" key="1">
    <citation type="submission" date="2023-03" db="EMBL/GenBank/DDBJ databases">
        <authorList>
            <person name="Cleenwerck I."/>
        </authorList>
    </citation>
    <scope>NUCLEOTIDE SEQUENCE</scope>
    <source>
        <strain evidence="13">LMG 32879</strain>
    </source>
</reference>
<dbReference type="InterPro" id="IPR015424">
    <property type="entry name" value="PyrdxlP-dep_Trfase"/>
</dbReference>
<dbReference type="PANTHER" id="PTHR43643:SF6">
    <property type="entry name" value="HISTIDINOL-PHOSPHATE AMINOTRANSFERASE"/>
    <property type="match status" value="1"/>
</dbReference>
<name>A0AA35XWH8_9PROT</name>
<dbReference type="AlphaFoldDB" id="A0AA35XWH8"/>
<feature type="domain" description="Aminotransferase class I/classII large" evidence="12">
    <location>
        <begin position="41"/>
        <end position="364"/>
    </location>
</feature>
<keyword evidence="9 11" id="KW-0368">Histidine biosynthesis</keyword>
<evidence type="ECO:0000256" key="10">
    <source>
        <dbReference type="ARBA" id="ARBA00047481"/>
    </source>
</evidence>
<comment type="pathway">
    <text evidence="2 11">Amino-acid biosynthesis; L-histidine biosynthesis; L-histidine from 5-phospho-alpha-D-ribose 1-diphosphate: step 7/9.</text>
</comment>
<dbReference type="InterPro" id="IPR005861">
    <property type="entry name" value="HisP_aminotrans"/>
</dbReference>
<dbReference type="GO" id="GO:0000105">
    <property type="term" value="P:L-histidine biosynthetic process"/>
    <property type="evidence" value="ECO:0007669"/>
    <property type="project" value="UniProtKB-UniRule"/>
</dbReference>
<sequence>MLSEPPSFGTPLACRPEIARLPPYNAGLGTDAVKARYGVASVVKLGSNENPYGPPPSVRDALSDLVSHVALYPEADRPLRSLIAGGLGEAESRIVLGNGSEQIIRMIPEAYVSPGDRIVTVIPSFGLHILDAEAMGGLVEAVPVTDSCEFDLPAMIEAVSKPLRMLIFSNPSNPVGCTMGESDLRALIAACPPDCLIVVDEAYREYAELDPSYPQAREILRAQSRPWIVLRTFSKAYGLAGLRIGYAVTSSDEIARTLGVVRDPFNTNIAAQLAAIGALKGADHVRRSVERTALDREFLRAELETLGLEVAPSLGNFLFFRSPVPSGELAELLLRQGVIVKPWKESGYTDRVRVSIGLPEENARFLAVLSNVLKTVAVPETVEA</sequence>
<dbReference type="PROSITE" id="PS00599">
    <property type="entry name" value="AA_TRANSFER_CLASS_2"/>
    <property type="match status" value="1"/>
</dbReference>
<dbReference type="Gene3D" id="3.90.1150.10">
    <property type="entry name" value="Aspartate Aminotransferase, domain 1"/>
    <property type="match status" value="1"/>
</dbReference>
<organism evidence="13 14">
    <name type="scientific">Brytella acorum</name>
    <dbReference type="NCBI Taxonomy" id="2959299"/>
    <lineage>
        <taxon>Bacteria</taxon>
        <taxon>Pseudomonadati</taxon>
        <taxon>Pseudomonadota</taxon>
        <taxon>Alphaproteobacteria</taxon>
        <taxon>Acetobacterales</taxon>
        <taxon>Acetobacteraceae</taxon>
        <taxon>Brytella</taxon>
    </lineage>
</organism>
<evidence type="ECO:0000256" key="6">
    <source>
        <dbReference type="ARBA" id="ARBA00022605"/>
    </source>
</evidence>
<dbReference type="Proteomes" id="UP001176960">
    <property type="component" value="Unassembled WGS sequence"/>
</dbReference>
<evidence type="ECO:0000256" key="5">
    <source>
        <dbReference type="ARBA" id="ARBA00022576"/>
    </source>
</evidence>
<evidence type="ECO:0000313" key="13">
    <source>
        <dbReference type="EMBL" id="CAI9119248.1"/>
    </source>
</evidence>
<evidence type="ECO:0000259" key="12">
    <source>
        <dbReference type="Pfam" id="PF00155"/>
    </source>
</evidence>
<dbReference type="InterPro" id="IPR015422">
    <property type="entry name" value="PyrdxlP-dep_Trfase_small"/>
</dbReference>
<evidence type="ECO:0000256" key="7">
    <source>
        <dbReference type="ARBA" id="ARBA00022679"/>
    </source>
</evidence>
<dbReference type="InterPro" id="IPR004839">
    <property type="entry name" value="Aminotransferase_I/II_large"/>
</dbReference>
<comment type="catalytic activity">
    <reaction evidence="10 11">
        <text>L-histidinol phosphate + 2-oxoglutarate = 3-(imidazol-4-yl)-2-oxopropyl phosphate + L-glutamate</text>
        <dbReference type="Rhea" id="RHEA:23744"/>
        <dbReference type="ChEBI" id="CHEBI:16810"/>
        <dbReference type="ChEBI" id="CHEBI:29985"/>
        <dbReference type="ChEBI" id="CHEBI:57766"/>
        <dbReference type="ChEBI" id="CHEBI:57980"/>
        <dbReference type="EC" id="2.6.1.9"/>
    </reaction>
</comment>
<keyword evidence="5 11" id="KW-0032">Aminotransferase</keyword>
<keyword evidence="14" id="KW-1185">Reference proteome</keyword>
<evidence type="ECO:0000256" key="9">
    <source>
        <dbReference type="ARBA" id="ARBA00023102"/>
    </source>
</evidence>
<evidence type="ECO:0000256" key="4">
    <source>
        <dbReference type="ARBA" id="ARBA00011738"/>
    </source>
</evidence>
<dbReference type="SUPFAM" id="SSF53383">
    <property type="entry name" value="PLP-dependent transferases"/>
    <property type="match status" value="1"/>
</dbReference>